<dbReference type="AlphaFoldDB" id="A0A1Y3YJS7"/>
<evidence type="ECO:0000313" key="4">
    <source>
        <dbReference type="EMBL" id="RGU57682.1"/>
    </source>
</evidence>
<evidence type="ECO:0000313" key="2">
    <source>
        <dbReference type="EMBL" id="MCG4960637.1"/>
    </source>
</evidence>
<dbReference type="Proteomes" id="UP001212263">
    <property type="component" value="Unassembled WGS sequence"/>
</dbReference>
<dbReference type="PANTHER" id="PTHR31435">
    <property type="entry name" value="PROTEIN NATD1"/>
    <property type="match status" value="1"/>
</dbReference>
<comment type="caution">
    <text evidence="6">The sequence shown here is derived from an EMBL/GenBank/DDBJ whole genome shotgun (WGS) entry which is preliminary data.</text>
</comment>
<gene>
    <name evidence="5" type="ORF">DWW24_01030</name>
    <name evidence="4" type="ORF">DWW57_04065</name>
    <name evidence="6" type="ORF">DXA53_15495</name>
    <name evidence="2" type="ORF">L0P03_12370</name>
    <name evidence="3" type="ORF">PN645_05075</name>
</gene>
<evidence type="ECO:0000313" key="8">
    <source>
        <dbReference type="Proteomes" id="UP000284243"/>
    </source>
</evidence>
<reference evidence="7 8" key="1">
    <citation type="submission" date="2018-08" db="EMBL/GenBank/DDBJ databases">
        <title>A genome reference for cultivated species of the human gut microbiota.</title>
        <authorList>
            <person name="Zou Y."/>
            <person name="Xue W."/>
            <person name="Luo G."/>
        </authorList>
    </citation>
    <scope>NUCLEOTIDE SEQUENCE [LARGE SCALE GENOMIC DNA]</scope>
    <source>
        <strain evidence="5 7">AF14-6AC</strain>
        <strain evidence="4 8">AF16-14</strain>
        <strain evidence="6 9">OF03-11</strain>
    </source>
</reference>
<protein>
    <submittedName>
        <fullName evidence="3 6">N-acetyltransferase</fullName>
    </submittedName>
</protein>
<organism evidence="6 9">
    <name type="scientific">Odoribacter splanchnicus</name>
    <dbReference type="NCBI Taxonomy" id="28118"/>
    <lineage>
        <taxon>Bacteria</taxon>
        <taxon>Pseudomonadati</taxon>
        <taxon>Bacteroidota</taxon>
        <taxon>Bacteroidia</taxon>
        <taxon>Bacteroidales</taxon>
        <taxon>Odoribacteraceae</taxon>
        <taxon>Odoribacter</taxon>
    </lineage>
</organism>
<dbReference type="EMBL" id="QSCO01000024">
    <property type="protein sequence ID" value="RGY04543.1"/>
    <property type="molecule type" value="Genomic_DNA"/>
</dbReference>
<dbReference type="InterPro" id="IPR016181">
    <property type="entry name" value="Acyl_CoA_acyltransferase"/>
</dbReference>
<dbReference type="EMBL" id="JAQMRD010000005">
    <property type="protein sequence ID" value="MDB9222379.1"/>
    <property type="molecule type" value="Genomic_DNA"/>
</dbReference>
<evidence type="ECO:0000313" key="9">
    <source>
        <dbReference type="Proteomes" id="UP000284434"/>
    </source>
</evidence>
<dbReference type="Proteomes" id="UP000284243">
    <property type="component" value="Unassembled WGS sequence"/>
</dbReference>
<dbReference type="EMBL" id="QRYW01000001">
    <property type="protein sequence ID" value="RGV30711.1"/>
    <property type="molecule type" value="Genomic_DNA"/>
</dbReference>
<dbReference type="Proteomes" id="UP000284434">
    <property type="component" value="Unassembled WGS sequence"/>
</dbReference>
<dbReference type="GeneID" id="61274464"/>
<dbReference type="InterPro" id="IPR031165">
    <property type="entry name" value="GNAT_YJDJ"/>
</dbReference>
<dbReference type="SUPFAM" id="SSF55729">
    <property type="entry name" value="Acyl-CoA N-acyltransferases (Nat)"/>
    <property type="match status" value="1"/>
</dbReference>
<dbReference type="Pfam" id="PF14542">
    <property type="entry name" value="Acetyltransf_CG"/>
    <property type="match status" value="1"/>
</dbReference>
<sequence length="91" mass="10701">MEYNVKHDEKRHRFEYDRNGLMAFVEYDLEDGVMDIFHTLVPIPMEGMGVGSALMKYALDYARDHHYSVIPNCAFAQAFLLRHTNYRDLIS</sequence>
<dbReference type="EMBL" id="JAKNDN010000023">
    <property type="protein sequence ID" value="MCG4960637.1"/>
    <property type="molecule type" value="Genomic_DNA"/>
</dbReference>
<evidence type="ECO:0000313" key="6">
    <source>
        <dbReference type="EMBL" id="RGY04543.1"/>
    </source>
</evidence>
<dbReference type="PROSITE" id="PS51729">
    <property type="entry name" value="GNAT_YJDJ"/>
    <property type="match status" value="1"/>
</dbReference>
<reference evidence="2" key="2">
    <citation type="submission" date="2022-01" db="EMBL/GenBank/DDBJ databases">
        <title>Collection of gut derived symbiotic bacterial strains cultured from healthy donors.</title>
        <authorList>
            <person name="Lin H."/>
            <person name="Kohout C."/>
            <person name="Waligurski E."/>
            <person name="Pamer E.G."/>
        </authorList>
    </citation>
    <scope>NUCLEOTIDE SEQUENCE</scope>
    <source>
        <strain evidence="2">DFI.1.149</strain>
    </source>
</reference>
<feature type="domain" description="N-acetyltransferase" evidence="1">
    <location>
        <begin position="6"/>
        <end position="91"/>
    </location>
</feature>
<dbReference type="GO" id="GO:0016740">
    <property type="term" value="F:transferase activity"/>
    <property type="evidence" value="ECO:0007669"/>
    <property type="project" value="UniProtKB-KW"/>
</dbReference>
<dbReference type="RefSeq" id="WP_013611502.1">
    <property type="nucleotide sequence ID" value="NZ_BAABYK010000001.1"/>
</dbReference>
<evidence type="ECO:0000313" key="7">
    <source>
        <dbReference type="Proteomes" id="UP000283426"/>
    </source>
</evidence>
<proteinExistence type="predicted"/>
<dbReference type="Proteomes" id="UP000283426">
    <property type="component" value="Unassembled WGS sequence"/>
</dbReference>
<dbReference type="Proteomes" id="UP001199750">
    <property type="component" value="Unassembled WGS sequence"/>
</dbReference>
<dbReference type="Gene3D" id="3.40.630.30">
    <property type="match status" value="1"/>
</dbReference>
<name>A0A1Y3YJS7_9BACT</name>
<dbReference type="CDD" id="cd04301">
    <property type="entry name" value="NAT_SF"/>
    <property type="match status" value="1"/>
</dbReference>
<evidence type="ECO:0000313" key="3">
    <source>
        <dbReference type="EMBL" id="MDB9222379.1"/>
    </source>
</evidence>
<evidence type="ECO:0000259" key="1">
    <source>
        <dbReference type="PROSITE" id="PS51729"/>
    </source>
</evidence>
<dbReference type="OMA" id="QRVFFHT"/>
<reference evidence="3" key="3">
    <citation type="submission" date="2023-01" db="EMBL/GenBank/DDBJ databases">
        <title>Human gut microbiome strain richness.</title>
        <authorList>
            <person name="Chen-Liaw A."/>
        </authorList>
    </citation>
    <scope>NUCLEOTIDE SEQUENCE</scope>
    <source>
        <strain evidence="3">RTP21484st1_B7_RTP21484_190118</strain>
    </source>
</reference>
<keyword evidence="6" id="KW-0808">Transferase</keyword>
<dbReference type="EMBL" id="QRYC01000004">
    <property type="protein sequence ID" value="RGU57682.1"/>
    <property type="molecule type" value="Genomic_DNA"/>
</dbReference>
<dbReference type="PANTHER" id="PTHR31435:SF9">
    <property type="entry name" value="PROTEIN NATD1"/>
    <property type="match status" value="1"/>
</dbReference>
<dbReference type="InterPro" id="IPR045057">
    <property type="entry name" value="Gcn5-rel_NAT"/>
</dbReference>
<accession>A0A1Y3YJS7</accession>
<evidence type="ECO:0000313" key="5">
    <source>
        <dbReference type="EMBL" id="RGV30711.1"/>
    </source>
</evidence>